<accession>M1UUL2</accession>
<dbReference type="SMART" id="SM00367">
    <property type="entry name" value="LRR_CC"/>
    <property type="match status" value="13"/>
</dbReference>
<feature type="region of interest" description="Disordered" evidence="1">
    <location>
        <begin position="259"/>
        <end position="279"/>
    </location>
</feature>
<dbReference type="PANTHER" id="PTHR13318">
    <property type="entry name" value="PARTNER OF PAIRED, ISOFORM B-RELATED"/>
    <property type="match status" value="1"/>
</dbReference>
<dbReference type="Gramene" id="CMO214CT">
    <property type="protein sequence ID" value="CMO214CT"/>
    <property type="gene ID" value="CMO214C"/>
</dbReference>
<dbReference type="SUPFAM" id="SSF52047">
    <property type="entry name" value="RNI-like"/>
    <property type="match status" value="2"/>
</dbReference>
<dbReference type="eggNOG" id="KOG1947">
    <property type="taxonomic scope" value="Eukaryota"/>
</dbReference>
<evidence type="ECO:0000259" key="2">
    <source>
        <dbReference type="Pfam" id="PF25372"/>
    </source>
</evidence>
<feature type="domain" description="F-box/LRR-repeat protein 15-like leucin rich repeat" evidence="2">
    <location>
        <begin position="615"/>
        <end position="771"/>
    </location>
</feature>
<dbReference type="OrthoDB" id="3219396at2759"/>
<dbReference type="GO" id="GO:0019005">
    <property type="term" value="C:SCF ubiquitin ligase complex"/>
    <property type="evidence" value="ECO:0007669"/>
    <property type="project" value="TreeGrafter"/>
</dbReference>
<sequence length="1220" mass="134057">MSAGPRYSDESGTFLLETSRLARRRRAVVEELWNHRLAWPPAQLHHVYQGTFYTSLNDLDVARSAFRESHVPLREALGTEIQMLLGFDLDSGKWCGRMPAPPPLPDSFVYKVLFESGLPWQESVLALGYIPFQYGLSGDATDRLTRFRETSWRKAPRAAPAGAPEQSRGRSLKNSSLVDTTQPVIVPLRLSAVLLEQAVTFLMTSVSGASLEDPDTIVVRERTSAVLCGDVQVASQDESTPSSIPTLKPHHEFSDRVQQQTHRAEPATDMAVGENRSRRTTPACVRRMNVCTGEAHATAPSRITSPTRPDRYQAAFGHRAKTGRLAASSHASAADAAASASTNTAPAGTGQCEQNDLAQRERHFLIGRHIARLPSMLARCLLIRLIATNQLTLPLLCLFQGLELPILSLRSCRMHITDTWMPLIGTFVGLEELDLSFCHRITDQGIRFLARRYGSEENTEEPSVASRTLRSLSLQGCNQLTNTAVLHLEAFPRLKRLDVSDCPNMGNAALQVLAERFRLRALSVARCERVGSSSIAALLRGENHNRMASSKSVQLDQKAPIEEVPLETNECQLEFLDVSGCPAVGEYAFLGSATRFSNRIAANAASPSTGLPLRTLRLRGCTRVNDTVCEQIGHLFRNLQELDLYGCARVTDRGILDLVRSLEESLQVLCLAETQITDKGLAALAQLRCLRRLHLTRCRRLEFAPGVMEMFCTRMAAQASLSELRLRSLPSVNARVIAELSGLFVAGELKHLNLTDCHQVNDEALLALGEALRVRLMDATPRTSSRTGNSSAVATQRPPRCLVQSLSLRNTGIRDTGLIFKVFIGMRHLDLGECPTLEKLDTLFGDIAEAEEALARFGRRSMRLERPAVPTANRTSAPAFSAYEGIVSGTCSRACRDSHDDVADWRGRTNTNTEDAGCWAPWGLANARASQEAGLSHGPSALPVVPPWLNTLEYLDLSHCQSVSFANLRTLRSESLRILILDHCSGVTNACVALLAYHVPNLQELSLRFTAVGDLGIAAFANRFRHLEKLHLRGLPDVTHVGIRRLAASPLATKLRVLELAECPAIGELALASLNGMKALEYLSLKGCTEINDAALRQLEDVPVLTVLNLRQCPLVSSKQIELLRSRLPSLVEVKFSNESRGLAEHTGTPSALVDSFLAYVHGGSRRSPTGRNQALARQQQVDEAAPSPTRIFLDMFDAWEMGQRSARRRCSRSSSSANR</sequence>
<name>M1UUL2_CYAM1</name>
<evidence type="ECO:0000256" key="1">
    <source>
        <dbReference type="SAM" id="MobiDB-lite"/>
    </source>
</evidence>
<dbReference type="KEGG" id="cme:CYME_CMO214C"/>
<dbReference type="Pfam" id="PF13516">
    <property type="entry name" value="LRR_6"/>
    <property type="match status" value="2"/>
</dbReference>
<organism evidence="3 4">
    <name type="scientific">Cyanidioschyzon merolae (strain NIES-3377 / 10D)</name>
    <name type="common">Unicellular red alga</name>
    <dbReference type="NCBI Taxonomy" id="280699"/>
    <lineage>
        <taxon>Eukaryota</taxon>
        <taxon>Rhodophyta</taxon>
        <taxon>Bangiophyceae</taxon>
        <taxon>Cyanidiales</taxon>
        <taxon>Cyanidiaceae</taxon>
        <taxon>Cyanidioschyzon</taxon>
    </lineage>
</organism>
<dbReference type="GO" id="GO:0031146">
    <property type="term" value="P:SCF-dependent proteasomal ubiquitin-dependent protein catabolic process"/>
    <property type="evidence" value="ECO:0007669"/>
    <property type="project" value="TreeGrafter"/>
</dbReference>
<dbReference type="PANTHER" id="PTHR13318:SF190">
    <property type="entry name" value="PARTNER OF PAIRED, ISOFORM B"/>
    <property type="match status" value="1"/>
</dbReference>
<gene>
    <name evidence="3" type="ORF">CYME_CMO214C</name>
</gene>
<feature type="compositionally biased region" description="Polar residues" evidence="1">
    <location>
        <begin position="1167"/>
        <end position="1182"/>
    </location>
</feature>
<dbReference type="InterPro" id="IPR006553">
    <property type="entry name" value="Leu-rich_rpt_Cys-con_subtyp"/>
</dbReference>
<dbReference type="InterPro" id="IPR057207">
    <property type="entry name" value="FBXL15_LRR"/>
</dbReference>
<dbReference type="Proteomes" id="UP000007014">
    <property type="component" value="Chromosome 15"/>
</dbReference>
<dbReference type="STRING" id="280699.M1UUL2"/>
<evidence type="ECO:0000313" key="4">
    <source>
        <dbReference type="Proteomes" id="UP000007014"/>
    </source>
</evidence>
<dbReference type="RefSeq" id="XP_005537602.1">
    <property type="nucleotide sequence ID" value="XM_005537545.1"/>
</dbReference>
<dbReference type="InterPro" id="IPR001611">
    <property type="entry name" value="Leu-rich_rpt"/>
</dbReference>
<proteinExistence type="predicted"/>
<dbReference type="InterPro" id="IPR032675">
    <property type="entry name" value="LRR_dom_sf"/>
</dbReference>
<dbReference type="EMBL" id="AP006497">
    <property type="protein sequence ID" value="BAM81566.1"/>
    <property type="molecule type" value="Genomic_DNA"/>
</dbReference>
<dbReference type="OMA" id="CTNIRRA"/>
<feature type="region of interest" description="Disordered" evidence="1">
    <location>
        <begin position="151"/>
        <end position="176"/>
    </location>
</feature>
<reference evidence="3 4" key="2">
    <citation type="journal article" date="2007" name="BMC Biol.">
        <title>A 100%-complete sequence reveals unusually simple genomic features in the hot-spring red alga Cyanidioschyzon merolae.</title>
        <authorList>
            <person name="Nozaki H."/>
            <person name="Takano H."/>
            <person name="Misumi O."/>
            <person name="Terasawa K."/>
            <person name="Matsuzaki M."/>
            <person name="Maruyama S."/>
            <person name="Nishida K."/>
            <person name="Yagisawa F."/>
            <person name="Yoshida Y."/>
            <person name="Fujiwara T."/>
            <person name="Takio S."/>
            <person name="Tamura K."/>
            <person name="Chung S.J."/>
            <person name="Nakamura S."/>
            <person name="Kuroiwa H."/>
            <person name="Tanaka K."/>
            <person name="Sato N."/>
            <person name="Kuroiwa T."/>
        </authorList>
    </citation>
    <scope>NUCLEOTIDE SEQUENCE [LARGE SCALE GENOMIC DNA]</scope>
    <source>
        <strain evidence="3 4">10D</strain>
    </source>
</reference>
<dbReference type="GeneID" id="16995709"/>
<dbReference type="Pfam" id="PF25372">
    <property type="entry name" value="DUF7885"/>
    <property type="match status" value="1"/>
</dbReference>
<feature type="region of interest" description="Disordered" evidence="1">
    <location>
        <begin position="1164"/>
        <end position="1184"/>
    </location>
</feature>
<reference evidence="3 4" key="1">
    <citation type="journal article" date="2004" name="Nature">
        <title>Genome sequence of the ultrasmall unicellular red alga Cyanidioschyzon merolae 10D.</title>
        <authorList>
            <person name="Matsuzaki M."/>
            <person name="Misumi O."/>
            <person name="Shin-i T."/>
            <person name="Maruyama S."/>
            <person name="Takahara M."/>
            <person name="Miyagishima S."/>
            <person name="Mori T."/>
            <person name="Nishida K."/>
            <person name="Yagisawa F."/>
            <person name="Nishida K."/>
            <person name="Yoshida Y."/>
            <person name="Nishimura Y."/>
            <person name="Nakao S."/>
            <person name="Kobayashi T."/>
            <person name="Momoyama Y."/>
            <person name="Higashiyama T."/>
            <person name="Minoda A."/>
            <person name="Sano M."/>
            <person name="Nomoto H."/>
            <person name="Oishi K."/>
            <person name="Hayashi H."/>
            <person name="Ohta F."/>
            <person name="Nishizaka S."/>
            <person name="Haga S."/>
            <person name="Miura S."/>
            <person name="Morishita T."/>
            <person name="Kabeya Y."/>
            <person name="Terasawa K."/>
            <person name="Suzuki Y."/>
            <person name="Ishii Y."/>
            <person name="Asakawa S."/>
            <person name="Takano H."/>
            <person name="Ohta N."/>
            <person name="Kuroiwa H."/>
            <person name="Tanaka K."/>
            <person name="Shimizu N."/>
            <person name="Sugano S."/>
            <person name="Sato N."/>
            <person name="Nozaki H."/>
            <person name="Ogasawara N."/>
            <person name="Kohara Y."/>
            <person name="Kuroiwa T."/>
        </authorList>
    </citation>
    <scope>NUCLEOTIDE SEQUENCE [LARGE SCALE GENOMIC DNA]</scope>
    <source>
        <strain evidence="3 4">10D</strain>
    </source>
</reference>
<dbReference type="AlphaFoldDB" id="M1UUL2"/>
<evidence type="ECO:0000313" key="3">
    <source>
        <dbReference type="EMBL" id="BAM81566.1"/>
    </source>
</evidence>
<dbReference type="Gene3D" id="3.80.10.10">
    <property type="entry name" value="Ribonuclease Inhibitor"/>
    <property type="match status" value="4"/>
</dbReference>
<dbReference type="HOGENOM" id="CLU_268786_0_0_1"/>
<keyword evidence="4" id="KW-1185">Reference proteome</keyword>
<protein>
    <recommendedName>
        <fullName evidence="2">F-box/LRR-repeat protein 15-like leucin rich repeat domain-containing protein</fullName>
    </recommendedName>
</protein>